<evidence type="ECO:0000256" key="3">
    <source>
        <dbReference type="ARBA" id="ARBA00022473"/>
    </source>
</evidence>
<evidence type="ECO:0000313" key="5">
    <source>
        <dbReference type="EMBL" id="KAG5273466.1"/>
    </source>
</evidence>
<evidence type="ECO:0000256" key="1">
    <source>
        <dbReference type="ARBA" id="ARBA00004123"/>
    </source>
</evidence>
<proteinExistence type="inferred from homology"/>
<dbReference type="EMBL" id="JADWDJ010000011">
    <property type="protein sequence ID" value="KAG5273466.1"/>
    <property type="molecule type" value="Genomic_DNA"/>
</dbReference>
<dbReference type="InterPro" id="IPR028127">
    <property type="entry name" value="Ripply_fam"/>
</dbReference>
<protein>
    <submittedName>
        <fullName evidence="5">Uncharacterized protein</fullName>
    </submittedName>
</protein>
<dbReference type="GO" id="GO:0000122">
    <property type="term" value="P:negative regulation of transcription by RNA polymerase II"/>
    <property type="evidence" value="ECO:0007669"/>
    <property type="project" value="TreeGrafter"/>
</dbReference>
<dbReference type="PANTHER" id="PTHR16770:SF3">
    <property type="entry name" value="PROTEIN RIPPLY2"/>
    <property type="match status" value="1"/>
</dbReference>
<organism evidence="5 6">
    <name type="scientific">Alosa alosa</name>
    <name type="common">allis shad</name>
    <dbReference type="NCBI Taxonomy" id="278164"/>
    <lineage>
        <taxon>Eukaryota</taxon>
        <taxon>Metazoa</taxon>
        <taxon>Chordata</taxon>
        <taxon>Craniata</taxon>
        <taxon>Vertebrata</taxon>
        <taxon>Euteleostomi</taxon>
        <taxon>Actinopterygii</taxon>
        <taxon>Neopterygii</taxon>
        <taxon>Teleostei</taxon>
        <taxon>Clupei</taxon>
        <taxon>Clupeiformes</taxon>
        <taxon>Clupeoidei</taxon>
        <taxon>Clupeidae</taxon>
        <taxon>Alosa</taxon>
    </lineage>
</organism>
<gene>
    <name evidence="5" type="ORF">AALO_G00151600</name>
</gene>
<dbReference type="Pfam" id="PF14998">
    <property type="entry name" value="Ripply"/>
    <property type="match status" value="1"/>
</dbReference>
<dbReference type="GO" id="GO:0009880">
    <property type="term" value="P:embryonic pattern specification"/>
    <property type="evidence" value="ECO:0007669"/>
    <property type="project" value="TreeGrafter"/>
</dbReference>
<keyword evidence="6" id="KW-1185">Reference proteome</keyword>
<comment type="caution">
    <text evidence="5">The sequence shown here is derived from an EMBL/GenBank/DDBJ whole genome shotgun (WGS) entry which is preliminary data.</text>
</comment>
<keyword evidence="4" id="KW-0539">Nucleus</keyword>
<comment type="subcellular location">
    <subcellularLocation>
        <location evidence="1">Nucleus</location>
    </subcellularLocation>
</comment>
<dbReference type="Proteomes" id="UP000823561">
    <property type="component" value="Chromosome 11"/>
</dbReference>
<sequence>MLPLQLCSVWTAATYTRALFWRPWTQGQLEQRDSHGFYGKSPVELSDAKKPNRSPHPVKLFWPRSRCYDYLYQDAEALLRNYPVQATVCLYADSSSEEDEKEMYLTDL</sequence>
<keyword evidence="3" id="KW-0217">Developmental protein</keyword>
<reference evidence="5" key="1">
    <citation type="submission" date="2020-10" db="EMBL/GenBank/DDBJ databases">
        <title>Chromosome-scale genome assembly of the Allis shad, Alosa alosa.</title>
        <authorList>
            <person name="Margot Z."/>
            <person name="Christophe K."/>
            <person name="Cabau C."/>
            <person name="Louis A."/>
            <person name="Berthelot C."/>
            <person name="Parey E."/>
            <person name="Roest Crollius H."/>
            <person name="Montfort J."/>
            <person name="Robinson-Rechavi M."/>
            <person name="Bucao C."/>
            <person name="Bouchez O."/>
            <person name="Gislard M."/>
            <person name="Lluch J."/>
            <person name="Milhes M."/>
            <person name="Lampietro C."/>
            <person name="Lopez Roques C."/>
            <person name="Donnadieu C."/>
            <person name="Braasch I."/>
            <person name="Desvignes T."/>
            <person name="Postlethwait J."/>
            <person name="Bobe J."/>
            <person name="Guiguen Y."/>
        </authorList>
    </citation>
    <scope>NUCLEOTIDE SEQUENCE</scope>
    <source>
        <strain evidence="5">M-15738</strain>
        <tissue evidence="5">Blood</tissue>
    </source>
</reference>
<dbReference type="AlphaFoldDB" id="A0AAV6GI30"/>
<name>A0AAV6GI30_9TELE</name>
<dbReference type="GO" id="GO:0005634">
    <property type="term" value="C:nucleus"/>
    <property type="evidence" value="ECO:0007669"/>
    <property type="project" value="UniProtKB-SubCell"/>
</dbReference>
<comment type="similarity">
    <text evidence="2">Belongs to the ripply family.</text>
</comment>
<evidence type="ECO:0000256" key="2">
    <source>
        <dbReference type="ARBA" id="ARBA00006944"/>
    </source>
</evidence>
<evidence type="ECO:0000313" key="6">
    <source>
        <dbReference type="Proteomes" id="UP000823561"/>
    </source>
</evidence>
<evidence type="ECO:0000256" key="4">
    <source>
        <dbReference type="ARBA" id="ARBA00023242"/>
    </source>
</evidence>
<dbReference type="PANTHER" id="PTHR16770">
    <property type="entry name" value="PROTEIN RIPPLY-LIKE"/>
    <property type="match status" value="1"/>
</dbReference>
<accession>A0AAV6GI30</accession>